<comment type="caution">
    <text evidence="6">The sequence shown here is derived from an EMBL/GenBank/DDBJ whole genome shotgun (WGS) entry which is preliminary data.</text>
</comment>
<gene>
    <name evidence="6" type="ORF">ACFQ0I_08820</name>
</gene>
<dbReference type="Gene3D" id="2.60.120.10">
    <property type="entry name" value="Jelly Rolls"/>
    <property type="match status" value="1"/>
</dbReference>
<evidence type="ECO:0000256" key="2">
    <source>
        <dbReference type="ARBA" id="ARBA00023125"/>
    </source>
</evidence>
<organism evidence="6 7">
    <name type="scientific">Mariniflexile aquimaris</name>
    <dbReference type="NCBI Taxonomy" id="881009"/>
    <lineage>
        <taxon>Bacteria</taxon>
        <taxon>Pseudomonadati</taxon>
        <taxon>Bacteroidota</taxon>
        <taxon>Flavobacteriia</taxon>
        <taxon>Flavobacteriales</taxon>
        <taxon>Flavobacteriaceae</taxon>
        <taxon>Mariniflexile</taxon>
    </lineage>
</organism>
<dbReference type="InterPro" id="IPR018490">
    <property type="entry name" value="cNMP-bd_dom_sf"/>
</dbReference>
<dbReference type="PROSITE" id="PS50042">
    <property type="entry name" value="CNMP_BINDING_3"/>
    <property type="match status" value="1"/>
</dbReference>
<dbReference type="Pfam" id="PF13545">
    <property type="entry name" value="HTH_Crp_2"/>
    <property type="match status" value="1"/>
</dbReference>
<sequence>MNDQELFLKEKITKYYSNILEEELIDEMVKVSHYNKIPSGELMIDIGDEMTHIPLILDGIVKIMRKDDNGEEIVLHFLERGDTCAISFANCINKKRSIFRGIIEKDLEAIFLPVDSIDIWLSKFKSFRHFIIDSYHFRLLEMVDTIDGLAFMNLGERILKYLADKAKVNNTNDLDITHLDIANDLNTSRVVISRIVKQLHDENKIYSTRNKIRVLIPEK</sequence>
<dbReference type="InterPro" id="IPR012318">
    <property type="entry name" value="HTH_CRP"/>
</dbReference>
<evidence type="ECO:0000259" key="5">
    <source>
        <dbReference type="PROSITE" id="PS51063"/>
    </source>
</evidence>
<keyword evidence="2" id="KW-0238">DNA-binding</keyword>
<feature type="domain" description="Cyclic nucleotide-binding" evidence="4">
    <location>
        <begin position="12"/>
        <end position="83"/>
    </location>
</feature>
<proteinExistence type="predicted"/>
<dbReference type="Pfam" id="PF00027">
    <property type="entry name" value="cNMP_binding"/>
    <property type="match status" value="1"/>
</dbReference>
<keyword evidence="7" id="KW-1185">Reference proteome</keyword>
<feature type="domain" description="HTH crp-type" evidence="5">
    <location>
        <begin position="152"/>
        <end position="218"/>
    </location>
</feature>
<dbReference type="RefSeq" id="WP_379941361.1">
    <property type="nucleotide sequence ID" value="NZ_JBHTIB010000012.1"/>
</dbReference>
<evidence type="ECO:0000256" key="3">
    <source>
        <dbReference type="ARBA" id="ARBA00023163"/>
    </source>
</evidence>
<dbReference type="Gene3D" id="1.10.10.10">
    <property type="entry name" value="Winged helix-like DNA-binding domain superfamily/Winged helix DNA-binding domain"/>
    <property type="match status" value="1"/>
</dbReference>
<reference evidence="7" key="1">
    <citation type="journal article" date="2019" name="Int. J. Syst. Evol. Microbiol.">
        <title>The Global Catalogue of Microorganisms (GCM) 10K type strain sequencing project: providing services to taxonomists for standard genome sequencing and annotation.</title>
        <authorList>
            <consortium name="The Broad Institute Genomics Platform"/>
            <consortium name="The Broad Institute Genome Sequencing Center for Infectious Disease"/>
            <person name="Wu L."/>
            <person name="Ma J."/>
        </authorList>
    </citation>
    <scope>NUCLEOTIDE SEQUENCE [LARGE SCALE GENOMIC DNA]</scope>
    <source>
        <strain evidence="7">CCUG 60529</strain>
    </source>
</reference>
<name>A0ABW3BSJ2_9FLAO</name>
<dbReference type="EMBL" id="JBHTIB010000012">
    <property type="protein sequence ID" value="MFD0835863.1"/>
    <property type="molecule type" value="Genomic_DNA"/>
</dbReference>
<evidence type="ECO:0000259" key="4">
    <source>
        <dbReference type="PROSITE" id="PS50042"/>
    </source>
</evidence>
<dbReference type="SUPFAM" id="SSF51206">
    <property type="entry name" value="cAMP-binding domain-like"/>
    <property type="match status" value="1"/>
</dbReference>
<keyword evidence="3" id="KW-0804">Transcription</keyword>
<accession>A0ABW3BSJ2</accession>
<dbReference type="InterPro" id="IPR014710">
    <property type="entry name" value="RmlC-like_jellyroll"/>
</dbReference>
<dbReference type="InterPro" id="IPR000595">
    <property type="entry name" value="cNMP-bd_dom"/>
</dbReference>
<dbReference type="InterPro" id="IPR036388">
    <property type="entry name" value="WH-like_DNA-bd_sf"/>
</dbReference>
<dbReference type="SUPFAM" id="SSF46785">
    <property type="entry name" value="Winged helix' DNA-binding domain"/>
    <property type="match status" value="1"/>
</dbReference>
<dbReference type="PROSITE" id="PS51063">
    <property type="entry name" value="HTH_CRP_2"/>
    <property type="match status" value="1"/>
</dbReference>
<evidence type="ECO:0000256" key="1">
    <source>
        <dbReference type="ARBA" id="ARBA00023015"/>
    </source>
</evidence>
<dbReference type="Proteomes" id="UP001597011">
    <property type="component" value="Unassembled WGS sequence"/>
</dbReference>
<dbReference type="CDD" id="cd00038">
    <property type="entry name" value="CAP_ED"/>
    <property type="match status" value="1"/>
</dbReference>
<evidence type="ECO:0000313" key="7">
    <source>
        <dbReference type="Proteomes" id="UP001597011"/>
    </source>
</evidence>
<protein>
    <submittedName>
        <fullName evidence="6">Crp/Fnr family transcriptional regulator</fullName>
    </submittedName>
</protein>
<dbReference type="InterPro" id="IPR036390">
    <property type="entry name" value="WH_DNA-bd_sf"/>
</dbReference>
<evidence type="ECO:0000313" key="6">
    <source>
        <dbReference type="EMBL" id="MFD0835863.1"/>
    </source>
</evidence>
<keyword evidence="1" id="KW-0805">Transcription regulation</keyword>